<dbReference type="EC" id="3.4.23.36" evidence="9"/>
<feature type="transmembrane region" description="Helical" evidence="9">
    <location>
        <begin position="68"/>
        <end position="88"/>
    </location>
</feature>
<gene>
    <name evidence="9" type="primary">lspA</name>
    <name evidence="12" type="ORF">SAMN06265368_0254</name>
</gene>
<dbReference type="InterPro" id="IPR001872">
    <property type="entry name" value="Peptidase_A8"/>
</dbReference>
<keyword evidence="7 9" id="KW-1133">Transmembrane helix</keyword>
<dbReference type="NCBIfam" id="TIGR00077">
    <property type="entry name" value="lspA"/>
    <property type="match status" value="1"/>
</dbReference>
<keyword evidence="3 9" id="KW-0645">Protease</keyword>
<sequence length="166" mass="18688">MSVRLTGFIIAMVAFVSDQAFKFWMLFGFDIQSHMQTFGPVRIAPFFDLVLVWNRGISYGLFQQNSDLGRYILVAIAILASLFISVWIWRNHDRLISIGLGLILGGALANGLDRLYYGAVVDLFHFYWGEFSWYVFNLADVWIVAGAAILIYDSFLGSGRNGAAKL</sequence>
<dbReference type="RefSeq" id="WP_097151598.1">
    <property type="nucleotide sequence ID" value="NZ_OBEL01000001.1"/>
</dbReference>
<dbReference type="PANTHER" id="PTHR33695">
    <property type="entry name" value="LIPOPROTEIN SIGNAL PEPTIDASE"/>
    <property type="match status" value="1"/>
</dbReference>
<evidence type="ECO:0000313" key="13">
    <source>
        <dbReference type="Proteomes" id="UP000219439"/>
    </source>
</evidence>
<dbReference type="EMBL" id="OBEL01000001">
    <property type="protein sequence ID" value="SNZ05978.1"/>
    <property type="molecule type" value="Genomic_DNA"/>
</dbReference>
<evidence type="ECO:0000313" key="12">
    <source>
        <dbReference type="EMBL" id="SNZ05978.1"/>
    </source>
</evidence>
<evidence type="ECO:0000256" key="7">
    <source>
        <dbReference type="ARBA" id="ARBA00022989"/>
    </source>
</evidence>
<keyword evidence="6 9" id="KW-0378">Hydrolase</keyword>
<dbReference type="HAMAP" id="MF_00161">
    <property type="entry name" value="LspA"/>
    <property type="match status" value="1"/>
</dbReference>
<keyword evidence="4 9" id="KW-0812">Transmembrane</keyword>
<dbReference type="GO" id="GO:0004190">
    <property type="term" value="F:aspartic-type endopeptidase activity"/>
    <property type="evidence" value="ECO:0007669"/>
    <property type="project" value="UniProtKB-UniRule"/>
</dbReference>
<comment type="catalytic activity">
    <reaction evidence="9 10">
        <text>Release of signal peptides from bacterial membrane prolipoproteins. Hydrolyzes -Xaa-Yaa-Zaa-|-(S,diacylglyceryl)Cys-, in which Xaa is hydrophobic (preferably Leu), and Yaa (Ala or Ser) and Zaa (Gly or Ala) have small, neutral side chains.</text>
        <dbReference type="EC" id="3.4.23.36"/>
    </reaction>
</comment>
<dbReference type="Pfam" id="PF01252">
    <property type="entry name" value="Peptidase_A8"/>
    <property type="match status" value="1"/>
</dbReference>
<evidence type="ECO:0000256" key="2">
    <source>
        <dbReference type="ARBA" id="ARBA00022475"/>
    </source>
</evidence>
<feature type="active site" evidence="9">
    <location>
        <position position="122"/>
    </location>
</feature>
<dbReference type="GO" id="GO:0006508">
    <property type="term" value="P:proteolysis"/>
    <property type="evidence" value="ECO:0007669"/>
    <property type="project" value="UniProtKB-KW"/>
</dbReference>
<proteinExistence type="inferred from homology"/>
<feature type="active site" evidence="9">
    <location>
        <position position="140"/>
    </location>
</feature>
<keyword evidence="13" id="KW-1185">Reference proteome</keyword>
<feature type="transmembrane region" description="Helical" evidence="9">
    <location>
        <begin position="95"/>
        <end position="112"/>
    </location>
</feature>
<comment type="function">
    <text evidence="9 10">This protein specifically catalyzes the removal of signal peptides from prolipoproteins.</text>
</comment>
<dbReference type="OrthoDB" id="9810259at2"/>
<evidence type="ECO:0000256" key="5">
    <source>
        <dbReference type="ARBA" id="ARBA00022750"/>
    </source>
</evidence>
<comment type="similarity">
    <text evidence="1 9 11">Belongs to the peptidase A8 family.</text>
</comment>
<feature type="transmembrane region" description="Helical" evidence="9">
    <location>
        <begin position="6"/>
        <end position="29"/>
    </location>
</feature>
<name>A0A285N9K9_9HYPH</name>
<keyword evidence="5 9" id="KW-0064">Aspartyl protease</keyword>
<evidence type="ECO:0000256" key="9">
    <source>
        <dbReference type="HAMAP-Rule" id="MF_00161"/>
    </source>
</evidence>
<evidence type="ECO:0000256" key="6">
    <source>
        <dbReference type="ARBA" id="ARBA00022801"/>
    </source>
</evidence>
<evidence type="ECO:0000256" key="10">
    <source>
        <dbReference type="RuleBase" id="RU000594"/>
    </source>
</evidence>
<dbReference type="GO" id="GO:0005886">
    <property type="term" value="C:plasma membrane"/>
    <property type="evidence" value="ECO:0007669"/>
    <property type="project" value="UniProtKB-SubCell"/>
</dbReference>
<keyword evidence="2 9" id="KW-1003">Cell membrane</keyword>
<evidence type="ECO:0000256" key="3">
    <source>
        <dbReference type="ARBA" id="ARBA00022670"/>
    </source>
</evidence>
<evidence type="ECO:0000256" key="4">
    <source>
        <dbReference type="ARBA" id="ARBA00022692"/>
    </source>
</evidence>
<dbReference type="UniPathway" id="UPA00665"/>
<reference evidence="12 13" key="1">
    <citation type="submission" date="2017-09" db="EMBL/GenBank/DDBJ databases">
        <authorList>
            <person name="Ehlers B."/>
            <person name="Leendertz F.H."/>
        </authorList>
    </citation>
    <scope>NUCLEOTIDE SEQUENCE [LARGE SCALE GENOMIC DNA]</scope>
    <source>
        <strain evidence="12 13">DSM 18289</strain>
    </source>
</reference>
<evidence type="ECO:0000256" key="11">
    <source>
        <dbReference type="RuleBase" id="RU004181"/>
    </source>
</evidence>
<dbReference type="PANTHER" id="PTHR33695:SF1">
    <property type="entry name" value="LIPOPROTEIN SIGNAL PEPTIDASE"/>
    <property type="match status" value="1"/>
</dbReference>
<protein>
    <recommendedName>
        <fullName evidence="9">Lipoprotein signal peptidase</fullName>
        <ecNumber evidence="9">3.4.23.36</ecNumber>
    </recommendedName>
    <alternativeName>
        <fullName evidence="9">Prolipoprotein signal peptidase</fullName>
    </alternativeName>
    <alternativeName>
        <fullName evidence="9">Signal peptidase II</fullName>
        <shortName evidence="9">SPase II</shortName>
    </alternativeName>
</protein>
<comment type="pathway">
    <text evidence="9">Protein modification; lipoprotein biosynthesis (signal peptide cleavage).</text>
</comment>
<organism evidence="12 13">
    <name type="scientific">Cohaesibacter gelatinilyticus</name>
    <dbReference type="NCBI Taxonomy" id="372072"/>
    <lineage>
        <taxon>Bacteria</taxon>
        <taxon>Pseudomonadati</taxon>
        <taxon>Pseudomonadota</taxon>
        <taxon>Alphaproteobacteria</taxon>
        <taxon>Hyphomicrobiales</taxon>
        <taxon>Cohaesibacteraceae</taxon>
    </lineage>
</organism>
<dbReference type="PROSITE" id="PS00855">
    <property type="entry name" value="SPASE_II"/>
    <property type="match status" value="1"/>
</dbReference>
<dbReference type="AlphaFoldDB" id="A0A285N9K9"/>
<keyword evidence="8 9" id="KW-0472">Membrane</keyword>
<feature type="transmembrane region" description="Helical" evidence="9">
    <location>
        <begin position="132"/>
        <end position="152"/>
    </location>
</feature>
<evidence type="ECO:0000256" key="8">
    <source>
        <dbReference type="ARBA" id="ARBA00023136"/>
    </source>
</evidence>
<accession>A0A285N9K9</accession>
<dbReference type="PRINTS" id="PR00781">
    <property type="entry name" value="LIPOSIGPTASE"/>
</dbReference>
<comment type="subcellular location">
    <subcellularLocation>
        <location evidence="9">Cell membrane</location>
        <topology evidence="9">Multi-pass membrane protein</topology>
    </subcellularLocation>
</comment>
<dbReference type="Proteomes" id="UP000219439">
    <property type="component" value="Unassembled WGS sequence"/>
</dbReference>
<evidence type="ECO:0000256" key="1">
    <source>
        <dbReference type="ARBA" id="ARBA00006139"/>
    </source>
</evidence>